<keyword evidence="3" id="KW-1185">Reference proteome</keyword>
<evidence type="ECO:0008006" key="4">
    <source>
        <dbReference type="Google" id="ProtNLM"/>
    </source>
</evidence>
<evidence type="ECO:0000313" key="2">
    <source>
        <dbReference type="EMBL" id="PVV04532.1"/>
    </source>
</evidence>
<proteinExistence type="predicted"/>
<sequence>MHNIENISSKKGAVLCPPFQHHGLFLLSYICPSSHFQEQGTDSQLAPNSYPSLPSSSNPKSQSCSNLNNITPIPEPSGLTKNIKTRNLVQINRSFSQLLGLKILLFQNNHIEPYLDFPEPPNILLCSDPLYLERKKDQIERWLEIVFFRLDLAGSRDIIINFMLEKDPLLKNKPSSKKFPWLNILFPNEKRQVFLRNYKPISNSIEWDEDLFLQRSKHVTRLEKSFFQLKSAMDSFLVQLQDLFLNESSVVYNLKDVFSFNFIDIDQGYNSNDETHPESKLSIYHRRLVNNLDTFLSSQKNLNLVNFEAILVSQHNVLDLIEELEGFISCHISNLNFYTSSLERFDKTTLKYMEIDNLVDELSLDCSSSSPKLLKAKNLHSELKNSMTQYKSEFINMETRLNIETFYFEKFRYCILQKALYSFASSQRNRAIKNAAVLRKALQAIKKSRKVQFPFVPTSRIGGLMATRELHLFPQVESFSGSRSRNIGYYKTSFTSSLDASEISNPSNRSDFKSCGSLHLNRKNKSLELALSYDKLMYSDESSICSPLNPRYDYELRLEYFEDSLLKSMLAKVGLLSQSSQLDSKASTSLSSSTNQLKKIEYVTKSKRKQVNTFDLSQASDTQNLNPQLLSESQHEALDPVSGSLQLKSLETASPTEYSDRILISESSSFSFFDEIGTQRFSENKEYNYVDATTIR</sequence>
<organism evidence="2 3">
    <name type="scientific">Smittium megazygosporum</name>
    <dbReference type="NCBI Taxonomy" id="133381"/>
    <lineage>
        <taxon>Eukaryota</taxon>
        <taxon>Fungi</taxon>
        <taxon>Fungi incertae sedis</taxon>
        <taxon>Zoopagomycota</taxon>
        <taxon>Kickxellomycotina</taxon>
        <taxon>Harpellomycetes</taxon>
        <taxon>Harpellales</taxon>
        <taxon>Legeriomycetaceae</taxon>
        <taxon>Smittium</taxon>
    </lineage>
</organism>
<dbReference type="EMBL" id="MBFS01000113">
    <property type="protein sequence ID" value="PVV04532.1"/>
    <property type="molecule type" value="Genomic_DNA"/>
</dbReference>
<gene>
    <name evidence="2" type="ORF">BB560_000978</name>
</gene>
<evidence type="ECO:0000313" key="3">
    <source>
        <dbReference type="Proteomes" id="UP000245609"/>
    </source>
</evidence>
<reference evidence="2 3" key="1">
    <citation type="journal article" date="2018" name="MBio">
        <title>Comparative Genomics Reveals the Core Gene Toolbox for the Fungus-Insect Symbiosis.</title>
        <authorList>
            <person name="Wang Y."/>
            <person name="Stata M."/>
            <person name="Wang W."/>
            <person name="Stajich J.E."/>
            <person name="White M.M."/>
            <person name="Moncalvo J.M."/>
        </authorList>
    </citation>
    <scope>NUCLEOTIDE SEQUENCE [LARGE SCALE GENOMIC DNA]</scope>
    <source>
        <strain evidence="2 3">SC-DP-2</strain>
    </source>
</reference>
<evidence type="ECO:0000256" key="1">
    <source>
        <dbReference type="SAM" id="MobiDB-lite"/>
    </source>
</evidence>
<accession>A0A2T9ZJ01</accession>
<dbReference type="OrthoDB" id="5556517at2759"/>
<feature type="region of interest" description="Disordered" evidence="1">
    <location>
        <begin position="40"/>
        <end position="78"/>
    </location>
</feature>
<dbReference type="AlphaFoldDB" id="A0A2T9ZJ01"/>
<name>A0A2T9ZJ01_9FUNG</name>
<dbReference type="STRING" id="133381.A0A2T9ZJ01"/>
<dbReference type="Proteomes" id="UP000245609">
    <property type="component" value="Unassembled WGS sequence"/>
</dbReference>
<protein>
    <recommendedName>
        <fullName evidence="4">PX domain-containing protein</fullName>
    </recommendedName>
</protein>
<feature type="compositionally biased region" description="Low complexity" evidence="1">
    <location>
        <begin position="47"/>
        <end position="66"/>
    </location>
</feature>
<comment type="caution">
    <text evidence="2">The sequence shown here is derived from an EMBL/GenBank/DDBJ whole genome shotgun (WGS) entry which is preliminary data.</text>
</comment>